<evidence type="ECO:0000313" key="2">
    <source>
        <dbReference type="EMBL" id="KAJ4438835.1"/>
    </source>
</evidence>
<protein>
    <submittedName>
        <fullName evidence="2">Uncharacterized protein</fullName>
    </submittedName>
</protein>
<organism evidence="2 3">
    <name type="scientific">Periplaneta americana</name>
    <name type="common">American cockroach</name>
    <name type="synonym">Blatta americana</name>
    <dbReference type="NCBI Taxonomy" id="6978"/>
    <lineage>
        <taxon>Eukaryota</taxon>
        <taxon>Metazoa</taxon>
        <taxon>Ecdysozoa</taxon>
        <taxon>Arthropoda</taxon>
        <taxon>Hexapoda</taxon>
        <taxon>Insecta</taxon>
        <taxon>Pterygota</taxon>
        <taxon>Neoptera</taxon>
        <taxon>Polyneoptera</taxon>
        <taxon>Dictyoptera</taxon>
        <taxon>Blattodea</taxon>
        <taxon>Blattoidea</taxon>
        <taxon>Blattidae</taxon>
        <taxon>Blattinae</taxon>
        <taxon>Periplaneta</taxon>
    </lineage>
</organism>
<proteinExistence type="predicted"/>
<dbReference type="Proteomes" id="UP001148838">
    <property type="component" value="Unassembled WGS sequence"/>
</dbReference>
<evidence type="ECO:0000256" key="1">
    <source>
        <dbReference type="SAM" id="MobiDB-lite"/>
    </source>
</evidence>
<evidence type="ECO:0000313" key="3">
    <source>
        <dbReference type="Proteomes" id="UP001148838"/>
    </source>
</evidence>
<feature type="non-terminal residue" evidence="2">
    <location>
        <position position="105"/>
    </location>
</feature>
<accession>A0ABQ8SX99</accession>
<comment type="caution">
    <text evidence="2">The sequence shown here is derived from an EMBL/GenBank/DDBJ whole genome shotgun (WGS) entry which is preliminary data.</text>
</comment>
<dbReference type="EMBL" id="JAJSOF020000019">
    <property type="protein sequence ID" value="KAJ4438835.1"/>
    <property type="molecule type" value="Genomic_DNA"/>
</dbReference>
<keyword evidence="3" id="KW-1185">Reference proteome</keyword>
<reference evidence="2 3" key="1">
    <citation type="journal article" date="2022" name="Allergy">
        <title>Genome assembly and annotation of Periplaneta americana reveal a comprehensive cockroach allergen profile.</title>
        <authorList>
            <person name="Wang L."/>
            <person name="Xiong Q."/>
            <person name="Saelim N."/>
            <person name="Wang L."/>
            <person name="Nong W."/>
            <person name="Wan A.T."/>
            <person name="Shi M."/>
            <person name="Liu X."/>
            <person name="Cao Q."/>
            <person name="Hui J.H.L."/>
            <person name="Sookrung N."/>
            <person name="Leung T.F."/>
            <person name="Tungtrongchitr A."/>
            <person name="Tsui S.K.W."/>
        </authorList>
    </citation>
    <scope>NUCLEOTIDE SEQUENCE [LARGE SCALE GENOMIC DNA]</scope>
    <source>
        <strain evidence="2">PWHHKU_190912</strain>
    </source>
</reference>
<name>A0ABQ8SX99_PERAM</name>
<gene>
    <name evidence="2" type="ORF">ANN_14788</name>
</gene>
<feature type="region of interest" description="Disordered" evidence="1">
    <location>
        <begin position="1"/>
        <end position="30"/>
    </location>
</feature>
<sequence>MSPGSSTGSYPAFARIGLRENPGKKPQPGVRIPGLTTIHNLVNKCHKTGSVQDKKRRRRRTVLTEETLDNIGQQLKNSPKQSLRCLSQQTGISYTSLREATKLLQ</sequence>